<dbReference type="Proteomes" id="UP000268162">
    <property type="component" value="Unassembled WGS sequence"/>
</dbReference>
<proteinExistence type="predicted"/>
<organism evidence="2 3">
    <name type="scientific">Dimargaris cristalligena</name>
    <dbReference type="NCBI Taxonomy" id="215637"/>
    <lineage>
        <taxon>Eukaryota</taxon>
        <taxon>Fungi</taxon>
        <taxon>Fungi incertae sedis</taxon>
        <taxon>Zoopagomycota</taxon>
        <taxon>Kickxellomycotina</taxon>
        <taxon>Dimargaritomycetes</taxon>
        <taxon>Dimargaritales</taxon>
        <taxon>Dimargaritaceae</taxon>
        <taxon>Dimargaris</taxon>
    </lineage>
</organism>
<gene>
    <name evidence="2" type="ORF">BJ085DRAFT_30319</name>
</gene>
<dbReference type="InterPro" id="IPR036322">
    <property type="entry name" value="WD40_repeat_dom_sf"/>
</dbReference>
<evidence type="ECO:0000313" key="2">
    <source>
        <dbReference type="EMBL" id="RKP40320.1"/>
    </source>
</evidence>
<accession>A0A4Q0A4Z6</accession>
<dbReference type="SUPFAM" id="SSF50978">
    <property type="entry name" value="WD40 repeat-like"/>
    <property type="match status" value="1"/>
</dbReference>
<feature type="compositionally biased region" description="Low complexity" evidence="1">
    <location>
        <begin position="414"/>
        <end position="449"/>
    </location>
</feature>
<feature type="region of interest" description="Disordered" evidence="1">
    <location>
        <begin position="408"/>
        <end position="454"/>
    </location>
</feature>
<protein>
    <submittedName>
        <fullName evidence="2">Uncharacterized protein</fullName>
    </submittedName>
</protein>
<dbReference type="EMBL" id="ML002214">
    <property type="protein sequence ID" value="RKP40320.1"/>
    <property type="molecule type" value="Genomic_DNA"/>
</dbReference>
<sequence>MALSDPVVPTASRGRPNPLDANSTNMHSPKRQHTTPGTPVGGESEPASPLFRIIWHWTHATEMLTCLTTGRISAESRAVRGAQVIVATQSSKIAIYSAFGQHVKTFDTNYEAICSMATGNVTRIAITRAPADDRRDPKLRSVQGPFEDLIVGDSHGSVSVYGTGLHLLSRDQVSTSPILCMHIRPTTPLYRDIIAGDMAGTVLSVVHHQLNWKRRLADQLAHLLTVQQQQRAGIPLLSSAQLGRAGLISPMPGPIRCLLGVDLPSVGHPQTDSTTVGLAPYILVGSHLPLLQVLSQGQLVTLIELPAPPMTLASGYFVVPTNPVLTASSPTSVTMASPDSNTVMSPPTDTAVHPDISTVTTPPHRPTQVIVGCDDGTVHLIDDQLQPHLLFQCDYTVTQLHTFRPYYVPPPNQGSPSTSTSSAAPSPAQPSPISSSATSSPNPATSLSTQTPTHGPDASVCDWIVVAGHTNRLFVYEGTCCRTELELNDWPLDVSVTDLDYDGYPEIIVLEGERAVKTFGLETQLSVSTTTDNSSTT</sequence>
<evidence type="ECO:0000256" key="1">
    <source>
        <dbReference type="SAM" id="MobiDB-lite"/>
    </source>
</evidence>
<keyword evidence="3" id="KW-1185">Reference proteome</keyword>
<name>A0A4Q0A4Z6_9FUNG</name>
<reference evidence="3" key="1">
    <citation type="journal article" date="2018" name="Nat. Microbiol.">
        <title>Leveraging single-cell genomics to expand the fungal tree of life.</title>
        <authorList>
            <person name="Ahrendt S.R."/>
            <person name="Quandt C.A."/>
            <person name="Ciobanu D."/>
            <person name="Clum A."/>
            <person name="Salamov A."/>
            <person name="Andreopoulos B."/>
            <person name="Cheng J.F."/>
            <person name="Woyke T."/>
            <person name="Pelin A."/>
            <person name="Henrissat B."/>
            <person name="Reynolds N.K."/>
            <person name="Benny G.L."/>
            <person name="Smith M.E."/>
            <person name="James T.Y."/>
            <person name="Grigoriev I.V."/>
        </authorList>
    </citation>
    <scope>NUCLEOTIDE SEQUENCE [LARGE SCALE GENOMIC DNA]</scope>
    <source>
        <strain evidence="3">RSA 468</strain>
    </source>
</reference>
<evidence type="ECO:0000313" key="3">
    <source>
        <dbReference type="Proteomes" id="UP000268162"/>
    </source>
</evidence>
<dbReference type="AlphaFoldDB" id="A0A4Q0A4Z6"/>
<feature type="region of interest" description="Disordered" evidence="1">
    <location>
        <begin position="1"/>
        <end position="45"/>
    </location>
</feature>